<proteinExistence type="predicted"/>
<gene>
    <name evidence="1" type="ORF">L1987_23364</name>
</gene>
<evidence type="ECO:0000313" key="2">
    <source>
        <dbReference type="Proteomes" id="UP001056120"/>
    </source>
</evidence>
<accession>A0ACB9IIX4</accession>
<name>A0ACB9IIX4_9ASTR</name>
<reference evidence="1 2" key="2">
    <citation type="journal article" date="2022" name="Mol. Ecol. Resour.">
        <title>The genomes of chicory, endive, great burdock and yacon provide insights into Asteraceae paleo-polyploidization history and plant inulin production.</title>
        <authorList>
            <person name="Fan W."/>
            <person name="Wang S."/>
            <person name="Wang H."/>
            <person name="Wang A."/>
            <person name="Jiang F."/>
            <person name="Liu H."/>
            <person name="Zhao H."/>
            <person name="Xu D."/>
            <person name="Zhang Y."/>
        </authorList>
    </citation>
    <scope>NUCLEOTIDE SEQUENCE [LARGE SCALE GENOMIC DNA]</scope>
    <source>
        <strain evidence="2">cv. Yunnan</strain>
        <tissue evidence="1">Leaves</tissue>
    </source>
</reference>
<sequence>MVIHTTPKWNHPNFRWRKITNLCHRVSVKAKTVGPISQVTNPCTKAAIFDASQAHSRVREKRNNHFDAAFMNQQTSVHTMEETKQRDTLERCLQKDNRDTKPNLRDKEHAQAKPIFAVQELKGMNEVSNKKSYSQ</sequence>
<dbReference type="EMBL" id="CM042025">
    <property type="protein sequence ID" value="KAI3807436.1"/>
    <property type="molecule type" value="Genomic_DNA"/>
</dbReference>
<reference evidence="2" key="1">
    <citation type="journal article" date="2022" name="Mol. Ecol. Resour.">
        <title>The genomes of chicory, endive, great burdock and yacon provide insights into Asteraceae palaeo-polyploidization history and plant inulin production.</title>
        <authorList>
            <person name="Fan W."/>
            <person name="Wang S."/>
            <person name="Wang H."/>
            <person name="Wang A."/>
            <person name="Jiang F."/>
            <person name="Liu H."/>
            <person name="Zhao H."/>
            <person name="Xu D."/>
            <person name="Zhang Y."/>
        </authorList>
    </citation>
    <scope>NUCLEOTIDE SEQUENCE [LARGE SCALE GENOMIC DNA]</scope>
    <source>
        <strain evidence="2">cv. Yunnan</strain>
    </source>
</reference>
<evidence type="ECO:0000313" key="1">
    <source>
        <dbReference type="EMBL" id="KAI3807436.1"/>
    </source>
</evidence>
<keyword evidence="2" id="KW-1185">Reference proteome</keyword>
<organism evidence="1 2">
    <name type="scientific">Smallanthus sonchifolius</name>
    <dbReference type="NCBI Taxonomy" id="185202"/>
    <lineage>
        <taxon>Eukaryota</taxon>
        <taxon>Viridiplantae</taxon>
        <taxon>Streptophyta</taxon>
        <taxon>Embryophyta</taxon>
        <taxon>Tracheophyta</taxon>
        <taxon>Spermatophyta</taxon>
        <taxon>Magnoliopsida</taxon>
        <taxon>eudicotyledons</taxon>
        <taxon>Gunneridae</taxon>
        <taxon>Pentapetalae</taxon>
        <taxon>asterids</taxon>
        <taxon>campanulids</taxon>
        <taxon>Asterales</taxon>
        <taxon>Asteraceae</taxon>
        <taxon>Asteroideae</taxon>
        <taxon>Heliantheae alliance</taxon>
        <taxon>Millerieae</taxon>
        <taxon>Smallanthus</taxon>
    </lineage>
</organism>
<dbReference type="Proteomes" id="UP001056120">
    <property type="component" value="Linkage Group LG08"/>
</dbReference>
<protein>
    <submittedName>
        <fullName evidence="1">Uncharacterized protein</fullName>
    </submittedName>
</protein>
<comment type="caution">
    <text evidence="1">The sequence shown here is derived from an EMBL/GenBank/DDBJ whole genome shotgun (WGS) entry which is preliminary data.</text>
</comment>